<dbReference type="PROSITE" id="PS00018">
    <property type="entry name" value="EF_HAND_1"/>
    <property type="match status" value="4"/>
</dbReference>
<dbReference type="InterPro" id="IPR002048">
    <property type="entry name" value="EF_hand_dom"/>
</dbReference>
<dbReference type="Gene3D" id="1.10.238.10">
    <property type="entry name" value="EF-hand"/>
    <property type="match status" value="3"/>
</dbReference>
<dbReference type="Proteomes" id="UP000825935">
    <property type="component" value="Chromosome 12"/>
</dbReference>
<dbReference type="FunFam" id="1.10.238.10:FF:000003">
    <property type="entry name" value="Calmodulin A"/>
    <property type="match status" value="1"/>
</dbReference>
<dbReference type="InterPro" id="IPR011992">
    <property type="entry name" value="EF-hand-dom_pair"/>
</dbReference>
<dbReference type="EMBL" id="CM035417">
    <property type="protein sequence ID" value="KAH7424218.1"/>
    <property type="molecule type" value="Genomic_DNA"/>
</dbReference>
<keyword evidence="2" id="KW-0106">Calcium</keyword>
<evidence type="ECO:0000259" key="3">
    <source>
        <dbReference type="PROSITE" id="PS50222"/>
    </source>
</evidence>
<proteinExistence type="predicted"/>
<feature type="domain" description="EF-hand" evidence="3">
    <location>
        <begin position="45"/>
        <end position="80"/>
    </location>
</feature>
<dbReference type="Pfam" id="PF13499">
    <property type="entry name" value="EF-hand_7"/>
    <property type="match status" value="2"/>
</dbReference>
<keyword evidence="1" id="KW-0677">Repeat</keyword>
<dbReference type="OrthoDB" id="26525at2759"/>
<evidence type="ECO:0000313" key="5">
    <source>
        <dbReference type="Proteomes" id="UP000825935"/>
    </source>
</evidence>
<evidence type="ECO:0000256" key="2">
    <source>
        <dbReference type="ARBA" id="ARBA00022837"/>
    </source>
</evidence>
<dbReference type="PROSITE" id="PS50222">
    <property type="entry name" value="EF_HAND_2"/>
    <property type="match status" value="4"/>
</dbReference>
<dbReference type="InterPro" id="IPR050230">
    <property type="entry name" value="CALM/Myosin/TropC-like"/>
</dbReference>
<evidence type="ECO:0000313" key="4">
    <source>
        <dbReference type="EMBL" id="KAH7424218.1"/>
    </source>
</evidence>
<evidence type="ECO:0000256" key="1">
    <source>
        <dbReference type="ARBA" id="ARBA00022737"/>
    </source>
</evidence>
<keyword evidence="5" id="KW-1185">Reference proteome</keyword>
<sequence>MAQHHLSKEQIEEFRQAFKLFDKNGDGTVTTLELGGVMRSIGLNPTGAELQDMINEVDVDSSGTVDFNEFLLLMSRKMKETDSEEELQEAFKVFDRDHDGFISAAELRYVMTNLGEKLTGDEIHEMIREADLDGDGKVSFQEFVRMVSSQ</sequence>
<dbReference type="PANTHER" id="PTHR23048:SF0">
    <property type="entry name" value="CALMODULIN LIKE 3"/>
    <property type="match status" value="1"/>
</dbReference>
<dbReference type="CDD" id="cd00051">
    <property type="entry name" value="EFh"/>
    <property type="match status" value="2"/>
</dbReference>
<organism evidence="4 5">
    <name type="scientific">Ceratopteris richardii</name>
    <name type="common">Triangle waterfern</name>
    <dbReference type="NCBI Taxonomy" id="49495"/>
    <lineage>
        <taxon>Eukaryota</taxon>
        <taxon>Viridiplantae</taxon>
        <taxon>Streptophyta</taxon>
        <taxon>Embryophyta</taxon>
        <taxon>Tracheophyta</taxon>
        <taxon>Polypodiopsida</taxon>
        <taxon>Polypodiidae</taxon>
        <taxon>Polypodiales</taxon>
        <taxon>Pteridineae</taxon>
        <taxon>Pteridaceae</taxon>
        <taxon>Parkerioideae</taxon>
        <taxon>Ceratopteris</taxon>
    </lineage>
</organism>
<dbReference type="InterPro" id="IPR018247">
    <property type="entry name" value="EF_Hand_1_Ca_BS"/>
</dbReference>
<gene>
    <name evidence="4" type="ORF">KP509_12G095500</name>
</gene>
<dbReference type="PANTHER" id="PTHR23048">
    <property type="entry name" value="MYOSIN LIGHT CHAIN 1, 3"/>
    <property type="match status" value="1"/>
</dbReference>
<feature type="domain" description="EF-hand" evidence="3">
    <location>
        <begin position="118"/>
        <end position="150"/>
    </location>
</feature>
<feature type="domain" description="EF-hand" evidence="3">
    <location>
        <begin position="9"/>
        <end position="44"/>
    </location>
</feature>
<dbReference type="GO" id="GO:0016460">
    <property type="term" value="C:myosin II complex"/>
    <property type="evidence" value="ECO:0007669"/>
    <property type="project" value="TreeGrafter"/>
</dbReference>
<comment type="caution">
    <text evidence="4">The sequence shown here is derived from an EMBL/GenBank/DDBJ whole genome shotgun (WGS) entry which is preliminary data.</text>
</comment>
<dbReference type="SUPFAM" id="SSF47473">
    <property type="entry name" value="EF-hand"/>
    <property type="match status" value="1"/>
</dbReference>
<dbReference type="AlphaFoldDB" id="A0A8T2TP39"/>
<accession>A0A8T2TP39</accession>
<reference evidence="4" key="1">
    <citation type="submission" date="2021-08" db="EMBL/GenBank/DDBJ databases">
        <title>WGS assembly of Ceratopteris richardii.</title>
        <authorList>
            <person name="Marchant D.B."/>
            <person name="Chen G."/>
            <person name="Jenkins J."/>
            <person name="Shu S."/>
            <person name="Leebens-Mack J."/>
            <person name="Grimwood J."/>
            <person name="Schmutz J."/>
            <person name="Soltis P."/>
            <person name="Soltis D."/>
            <person name="Chen Z.-H."/>
        </authorList>
    </citation>
    <scope>NUCLEOTIDE SEQUENCE</scope>
    <source>
        <strain evidence="4">Whitten #5841</strain>
        <tissue evidence="4">Leaf</tissue>
    </source>
</reference>
<protein>
    <recommendedName>
        <fullName evidence="3">EF-hand domain-containing protein</fullName>
    </recommendedName>
</protein>
<feature type="domain" description="EF-hand" evidence="3">
    <location>
        <begin position="82"/>
        <end position="117"/>
    </location>
</feature>
<dbReference type="SMART" id="SM00054">
    <property type="entry name" value="EFh"/>
    <property type="match status" value="4"/>
</dbReference>
<dbReference type="GO" id="GO:0005509">
    <property type="term" value="F:calcium ion binding"/>
    <property type="evidence" value="ECO:0007669"/>
    <property type="project" value="InterPro"/>
</dbReference>
<name>A0A8T2TP39_CERRI</name>